<organism evidence="1 2">
    <name type="scientific">Gymnopus androsaceus JB14</name>
    <dbReference type="NCBI Taxonomy" id="1447944"/>
    <lineage>
        <taxon>Eukaryota</taxon>
        <taxon>Fungi</taxon>
        <taxon>Dikarya</taxon>
        <taxon>Basidiomycota</taxon>
        <taxon>Agaricomycotina</taxon>
        <taxon>Agaricomycetes</taxon>
        <taxon>Agaricomycetidae</taxon>
        <taxon>Agaricales</taxon>
        <taxon>Marasmiineae</taxon>
        <taxon>Omphalotaceae</taxon>
        <taxon>Gymnopus</taxon>
    </lineage>
</organism>
<evidence type="ECO:0000313" key="1">
    <source>
        <dbReference type="EMBL" id="KAE9401007.1"/>
    </source>
</evidence>
<dbReference type="EMBL" id="ML769451">
    <property type="protein sequence ID" value="KAE9401007.1"/>
    <property type="molecule type" value="Genomic_DNA"/>
</dbReference>
<gene>
    <name evidence="1" type="ORF">BT96DRAFT_1018483</name>
</gene>
<accession>A0A6A4HVQ9</accession>
<dbReference type="Proteomes" id="UP000799118">
    <property type="component" value="Unassembled WGS sequence"/>
</dbReference>
<name>A0A6A4HVQ9_9AGAR</name>
<keyword evidence="2" id="KW-1185">Reference proteome</keyword>
<evidence type="ECO:0000313" key="2">
    <source>
        <dbReference type="Proteomes" id="UP000799118"/>
    </source>
</evidence>
<protein>
    <submittedName>
        <fullName evidence="1">Uncharacterized protein</fullName>
    </submittedName>
</protein>
<sequence length="156" mass="17543">MEPSASGITYEDVFTSLNNYARVYAFSRKSFPADNTPAYVAFVMMAPSDKSVLKYPMLYILEEKIPSPLTKSDLTTFAPANAMTATTPSTGEKIPGDGPFMFLPNHFLRPCGMANLLNLEWLIMPQSEYLKWDNLNANWEFLRGQIDGWPEDCPLS</sequence>
<proteinExistence type="predicted"/>
<dbReference type="AlphaFoldDB" id="A0A6A4HVQ9"/>
<reference evidence="1" key="1">
    <citation type="journal article" date="2019" name="Environ. Microbiol.">
        <title>Fungal ecological strategies reflected in gene transcription - a case study of two litter decomposers.</title>
        <authorList>
            <person name="Barbi F."/>
            <person name="Kohler A."/>
            <person name="Barry K."/>
            <person name="Baskaran P."/>
            <person name="Daum C."/>
            <person name="Fauchery L."/>
            <person name="Ihrmark K."/>
            <person name="Kuo A."/>
            <person name="LaButti K."/>
            <person name="Lipzen A."/>
            <person name="Morin E."/>
            <person name="Grigoriev I.V."/>
            <person name="Henrissat B."/>
            <person name="Lindahl B."/>
            <person name="Martin F."/>
        </authorList>
    </citation>
    <scope>NUCLEOTIDE SEQUENCE</scope>
    <source>
        <strain evidence="1">JB14</strain>
    </source>
</reference>